<evidence type="ECO:0000313" key="4">
    <source>
        <dbReference type="Proteomes" id="UP000719766"/>
    </source>
</evidence>
<dbReference type="OrthoDB" id="2686368at2759"/>
<protein>
    <recommendedName>
        <fullName evidence="2">DUF6532 domain-containing protein</fullName>
    </recommendedName>
</protein>
<dbReference type="RefSeq" id="XP_041159245.1">
    <property type="nucleotide sequence ID" value="XM_041309640.1"/>
</dbReference>
<feature type="region of interest" description="Disordered" evidence="1">
    <location>
        <begin position="196"/>
        <end position="263"/>
    </location>
</feature>
<evidence type="ECO:0000256" key="1">
    <source>
        <dbReference type="SAM" id="MobiDB-lite"/>
    </source>
</evidence>
<feature type="compositionally biased region" description="Low complexity" evidence="1">
    <location>
        <begin position="302"/>
        <end position="312"/>
    </location>
</feature>
<dbReference type="InterPro" id="IPR045341">
    <property type="entry name" value="DUF6532"/>
</dbReference>
<comment type="caution">
    <text evidence="3">The sequence shown here is derived from an EMBL/GenBank/DDBJ whole genome shotgun (WGS) entry which is preliminary data.</text>
</comment>
<feature type="compositionally biased region" description="Low complexity" evidence="1">
    <location>
        <begin position="354"/>
        <end position="374"/>
    </location>
</feature>
<proteinExistence type="predicted"/>
<feature type="compositionally biased region" description="Pro residues" evidence="1">
    <location>
        <begin position="331"/>
        <end position="353"/>
    </location>
</feature>
<gene>
    <name evidence="3" type="ORF">HD556DRAFT_1536848</name>
</gene>
<evidence type="ECO:0000259" key="2">
    <source>
        <dbReference type="Pfam" id="PF20149"/>
    </source>
</evidence>
<evidence type="ECO:0000313" key="3">
    <source>
        <dbReference type="EMBL" id="KAG1792666.1"/>
    </source>
</evidence>
<feature type="compositionally biased region" description="Basic residues" evidence="1">
    <location>
        <begin position="238"/>
        <end position="249"/>
    </location>
</feature>
<feature type="region of interest" description="Disordered" evidence="1">
    <location>
        <begin position="287"/>
        <end position="421"/>
    </location>
</feature>
<dbReference type="GeneID" id="64603404"/>
<feature type="compositionally biased region" description="Acidic residues" evidence="1">
    <location>
        <begin position="204"/>
        <end position="213"/>
    </location>
</feature>
<feature type="compositionally biased region" description="Low complexity" evidence="1">
    <location>
        <begin position="42"/>
        <end position="53"/>
    </location>
</feature>
<feature type="compositionally biased region" description="Basic and acidic residues" evidence="1">
    <location>
        <begin position="406"/>
        <end position="418"/>
    </location>
</feature>
<feature type="compositionally biased region" description="Polar residues" evidence="1">
    <location>
        <begin position="287"/>
        <end position="301"/>
    </location>
</feature>
<sequence length="799" mass="89793">MSGSSGWTRVESLCNSNPSKSAEEKVIALTTDLPHSDSVPFSRSATSSSNSIRSGHESPIGSSRSSRRGGRDLFLSGLSSFSDDTIKLVANAKHAARENSRQKLLQLGWEIEEAKLNKLVLIAFEDEEKQRLKMADSDYHLFKKLLVDRDIPALDQDVECLAESHDSELEDLATADEQLFQMSSISSLATKYVSHRFPQNSSDTEYEPGEEEQYDKYNHSDNSSNSDNDEAEANSTTSRRKPNPARKGFRPGVNSELNPSGQPVITQLNLLGDRVQTPEQYQVQMNPSMQHPTHSHQASTAPQPQQYQLPVPQYLPPPPHQHQPQHQPPQQYEPPPPPQYQPPQQYEPPPQPQYQPLQQYEPLPQPQYQPLQQYEPPPQPQYQPPQQYEPPPQPQYQPPQQYQAHQRYEPQQHQRHEWNTGTAQSQAYAGAFALLQGEGSRLPSQPDLGSGSMAPWGVSRLIALAPYHVGENVRGEQTQGVIRRTKHVSDSGRRRQKTNLPPTPMIPVANAPEEPAAPISTRIALDSKEVRQYKELAKEKLRGLIVTVAANTDGAPNDAMRNTMIETALQNARIELYGQVDIENIKGIHNYMVASLADMRRALKVHALNTVPLGYSLRLPLFSLLDEAAHKRDTIQTLLDGGRYLHLYEQTVDDVDIERLLENEVLVNMVIDVLIGGWDANLEGPMDRVFASCGAAIYCRFTDVSVNSATFDDAYQDIMAIVRTIRASDVLSASLRRKFDVRVLHQSPEFATEVVSVHVASAKDLEISLVKRKFDAYGELTALVMEQRDWWNKLFRSTL</sequence>
<feature type="compositionally biased region" description="Polar residues" evidence="1">
    <location>
        <begin position="1"/>
        <end position="20"/>
    </location>
</feature>
<feature type="domain" description="DUF6532" evidence="2">
    <location>
        <begin position="537"/>
        <end position="676"/>
    </location>
</feature>
<name>A0A9P7DH97_9AGAM</name>
<dbReference type="AlphaFoldDB" id="A0A9P7DH97"/>
<dbReference type="Proteomes" id="UP000719766">
    <property type="component" value="Unassembled WGS sequence"/>
</dbReference>
<feature type="compositionally biased region" description="Pro residues" evidence="1">
    <location>
        <begin position="375"/>
        <end position="397"/>
    </location>
</feature>
<reference evidence="3" key="1">
    <citation type="journal article" date="2020" name="New Phytol.">
        <title>Comparative genomics reveals dynamic genome evolution in host specialist ectomycorrhizal fungi.</title>
        <authorList>
            <person name="Lofgren L.A."/>
            <person name="Nguyen N.H."/>
            <person name="Vilgalys R."/>
            <person name="Ruytinx J."/>
            <person name="Liao H.L."/>
            <person name="Branco S."/>
            <person name="Kuo A."/>
            <person name="LaButti K."/>
            <person name="Lipzen A."/>
            <person name="Andreopoulos W."/>
            <person name="Pangilinan J."/>
            <person name="Riley R."/>
            <person name="Hundley H."/>
            <person name="Na H."/>
            <person name="Barry K."/>
            <person name="Grigoriev I.V."/>
            <person name="Stajich J.E."/>
            <person name="Kennedy P.G."/>
        </authorList>
    </citation>
    <scope>NUCLEOTIDE SEQUENCE</scope>
    <source>
        <strain evidence="3">S12</strain>
    </source>
</reference>
<dbReference type="EMBL" id="JABBWE010000035">
    <property type="protein sequence ID" value="KAG1792666.1"/>
    <property type="molecule type" value="Genomic_DNA"/>
</dbReference>
<feature type="region of interest" description="Disordered" evidence="1">
    <location>
        <begin position="483"/>
        <end position="512"/>
    </location>
</feature>
<organism evidence="3 4">
    <name type="scientific">Suillus plorans</name>
    <dbReference type="NCBI Taxonomy" id="116603"/>
    <lineage>
        <taxon>Eukaryota</taxon>
        <taxon>Fungi</taxon>
        <taxon>Dikarya</taxon>
        <taxon>Basidiomycota</taxon>
        <taxon>Agaricomycotina</taxon>
        <taxon>Agaricomycetes</taxon>
        <taxon>Agaricomycetidae</taxon>
        <taxon>Boletales</taxon>
        <taxon>Suillineae</taxon>
        <taxon>Suillaceae</taxon>
        <taxon>Suillus</taxon>
    </lineage>
</organism>
<accession>A0A9P7DH97</accession>
<feature type="region of interest" description="Disordered" evidence="1">
    <location>
        <begin position="1"/>
        <end position="68"/>
    </location>
</feature>
<keyword evidence="4" id="KW-1185">Reference proteome</keyword>
<dbReference type="Pfam" id="PF20149">
    <property type="entry name" value="DUF6532"/>
    <property type="match status" value="1"/>
</dbReference>